<dbReference type="Proteomes" id="UP001060085">
    <property type="component" value="Linkage Group LG03"/>
</dbReference>
<sequence>MEGGHTDEKVDFTTCWRMIWKTPYIMRLALSAGIGGLLFGYDTGVISGALLYIRDDFKSVEKHTWLQETIVSMAVAGAIMGAAFGGWFNDKYGRKKSILCADVLFFIGAIVMALAPAPWMIIIGRVFVGLGVGMASMTSPLYISEASPAKIRGALVGTNGLLITGGQFLSYLINLAFTKAPGTWRWMLGVAGVPAIIQIILMFSLPESPRWLYRRNKIEEARAVLEKIYPAGEVDKEMKALETSIEAEIAMKGDDNNNGCNFWSTLKLAWNNIVFRRGVYAGITVQIAQQFSGINSVMYYSPTIVQLAGYASNKTAMALSLITTGLNTLGTLISMSLIDKFGRRKLMMVSMVGIISCLCVLSLVFYEASSHSPAVSFSESTHFGTNSTCTAFANPSKLSSSSSSSSSWTCTACLKASSDCAFCSNTANKYNPGACLANTDVIRDSCRGEDRTWYIEGCPSKFGIFAVLLLGLYIILYSPGIGTIPWIVNSEIYPLRYRGLGGGIAAVANWISNLIVSETFLSLTEALGSSGTFLLFAGISFIAMLFIYLLVPETKGLQFEEVEKMLEKGHKPSFCGFLREQAQKKEKEVEVV</sequence>
<name>A0ACC0BDW6_CATRO</name>
<dbReference type="EMBL" id="CM044703">
    <property type="protein sequence ID" value="KAI5670865.1"/>
    <property type="molecule type" value="Genomic_DNA"/>
</dbReference>
<reference evidence="2" key="1">
    <citation type="journal article" date="2023" name="Nat. Plants">
        <title>Single-cell RNA sequencing provides a high-resolution roadmap for understanding the multicellular compartmentation of specialized metabolism.</title>
        <authorList>
            <person name="Sun S."/>
            <person name="Shen X."/>
            <person name="Li Y."/>
            <person name="Li Y."/>
            <person name="Wang S."/>
            <person name="Li R."/>
            <person name="Zhang H."/>
            <person name="Shen G."/>
            <person name="Guo B."/>
            <person name="Wei J."/>
            <person name="Xu J."/>
            <person name="St-Pierre B."/>
            <person name="Chen S."/>
            <person name="Sun C."/>
        </authorList>
    </citation>
    <scope>NUCLEOTIDE SEQUENCE [LARGE SCALE GENOMIC DNA]</scope>
</reference>
<accession>A0ACC0BDW6</accession>
<comment type="caution">
    <text evidence="1">The sequence shown here is derived from an EMBL/GenBank/DDBJ whole genome shotgun (WGS) entry which is preliminary data.</text>
</comment>
<protein>
    <submittedName>
        <fullName evidence="1">Uncharacterized protein</fullName>
    </submittedName>
</protein>
<gene>
    <name evidence="1" type="ORF">M9H77_11229</name>
</gene>
<proteinExistence type="predicted"/>
<organism evidence="1 2">
    <name type="scientific">Catharanthus roseus</name>
    <name type="common">Madagascar periwinkle</name>
    <name type="synonym">Vinca rosea</name>
    <dbReference type="NCBI Taxonomy" id="4058"/>
    <lineage>
        <taxon>Eukaryota</taxon>
        <taxon>Viridiplantae</taxon>
        <taxon>Streptophyta</taxon>
        <taxon>Embryophyta</taxon>
        <taxon>Tracheophyta</taxon>
        <taxon>Spermatophyta</taxon>
        <taxon>Magnoliopsida</taxon>
        <taxon>eudicotyledons</taxon>
        <taxon>Gunneridae</taxon>
        <taxon>Pentapetalae</taxon>
        <taxon>asterids</taxon>
        <taxon>lamiids</taxon>
        <taxon>Gentianales</taxon>
        <taxon>Apocynaceae</taxon>
        <taxon>Rauvolfioideae</taxon>
        <taxon>Vinceae</taxon>
        <taxon>Catharanthinae</taxon>
        <taxon>Catharanthus</taxon>
    </lineage>
</organism>
<evidence type="ECO:0000313" key="2">
    <source>
        <dbReference type="Proteomes" id="UP001060085"/>
    </source>
</evidence>
<keyword evidence="2" id="KW-1185">Reference proteome</keyword>
<evidence type="ECO:0000313" key="1">
    <source>
        <dbReference type="EMBL" id="KAI5670865.1"/>
    </source>
</evidence>